<feature type="compositionally biased region" description="Low complexity" evidence="1">
    <location>
        <begin position="798"/>
        <end position="816"/>
    </location>
</feature>
<feature type="compositionally biased region" description="Pro residues" evidence="1">
    <location>
        <begin position="915"/>
        <end position="924"/>
    </location>
</feature>
<evidence type="ECO:0000313" key="3">
    <source>
        <dbReference type="Proteomes" id="UP001430356"/>
    </source>
</evidence>
<feature type="compositionally biased region" description="Low complexity" evidence="1">
    <location>
        <begin position="897"/>
        <end position="914"/>
    </location>
</feature>
<feature type="compositionally biased region" description="Polar residues" evidence="1">
    <location>
        <begin position="1038"/>
        <end position="1052"/>
    </location>
</feature>
<accession>A0AAW0EN57</accession>
<name>A0AAW0EN57_9TRYP</name>
<protein>
    <submittedName>
        <fullName evidence="2">Uncharacterized protein</fullName>
    </submittedName>
</protein>
<organism evidence="2 3">
    <name type="scientific">Novymonas esmeraldas</name>
    <dbReference type="NCBI Taxonomy" id="1808958"/>
    <lineage>
        <taxon>Eukaryota</taxon>
        <taxon>Discoba</taxon>
        <taxon>Euglenozoa</taxon>
        <taxon>Kinetoplastea</taxon>
        <taxon>Metakinetoplastina</taxon>
        <taxon>Trypanosomatida</taxon>
        <taxon>Trypanosomatidae</taxon>
        <taxon>Novymonas</taxon>
    </lineage>
</organism>
<feature type="region of interest" description="Disordered" evidence="1">
    <location>
        <begin position="448"/>
        <end position="540"/>
    </location>
</feature>
<proteinExistence type="predicted"/>
<keyword evidence="3" id="KW-1185">Reference proteome</keyword>
<feature type="region of interest" description="Disordered" evidence="1">
    <location>
        <begin position="773"/>
        <end position="1052"/>
    </location>
</feature>
<feature type="region of interest" description="Disordered" evidence="1">
    <location>
        <begin position="663"/>
        <end position="742"/>
    </location>
</feature>
<dbReference type="Proteomes" id="UP001430356">
    <property type="component" value="Unassembled WGS sequence"/>
</dbReference>
<dbReference type="EMBL" id="JAECZO010000047">
    <property type="protein sequence ID" value="KAK7195091.1"/>
    <property type="molecule type" value="Genomic_DNA"/>
</dbReference>
<gene>
    <name evidence="2" type="ORF">NESM_000432300</name>
</gene>
<evidence type="ECO:0000256" key="1">
    <source>
        <dbReference type="SAM" id="MobiDB-lite"/>
    </source>
</evidence>
<feature type="compositionally biased region" description="Polar residues" evidence="1">
    <location>
        <begin position="1007"/>
        <end position="1019"/>
    </location>
</feature>
<comment type="caution">
    <text evidence="2">The sequence shown here is derived from an EMBL/GenBank/DDBJ whole genome shotgun (WGS) entry which is preliminary data.</text>
</comment>
<feature type="compositionally biased region" description="Pro residues" evidence="1">
    <location>
        <begin position="865"/>
        <end position="879"/>
    </location>
</feature>
<reference evidence="2 3" key="1">
    <citation type="journal article" date="2021" name="MBio">
        <title>A New Model Trypanosomatid, Novymonas esmeraldas: Genomic Perception of Its 'Candidatus Pandoraea novymonadis' Endosymbiont.</title>
        <authorList>
            <person name="Zakharova A."/>
            <person name="Saura A."/>
            <person name="Butenko A."/>
            <person name="Podesvova L."/>
            <person name="Warmusova S."/>
            <person name="Kostygov A.Y."/>
            <person name="Nenarokova A."/>
            <person name="Lukes J."/>
            <person name="Opperdoes F.R."/>
            <person name="Yurchenko V."/>
        </authorList>
    </citation>
    <scope>NUCLEOTIDE SEQUENCE [LARGE SCALE GENOMIC DNA]</scope>
    <source>
        <strain evidence="2 3">E262AT.01</strain>
    </source>
</reference>
<feature type="compositionally biased region" description="Low complexity" evidence="1">
    <location>
        <begin position="673"/>
        <end position="709"/>
    </location>
</feature>
<evidence type="ECO:0000313" key="2">
    <source>
        <dbReference type="EMBL" id="KAK7195091.1"/>
    </source>
</evidence>
<dbReference type="AlphaFoldDB" id="A0AAW0EN57"/>
<feature type="compositionally biased region" description="Polar residues" evidence="1">
    <location>
        <begin position="781"/>
        <end position="795"/>
    </location>
</feature>
<feature type="compositionally biased region" description="Low complexity" evidence="1">
    <location>
        <begin position="456"/>
        <end position="479"/>
    </location>
</feature>
<sequence length="1052" mass="111104">MFAFELSTASPCRSAPYYSMVIRSPYILGQHAGADITLAYEGISAEHVSMTVMQAREAAREVAAATRAAASAAEAGEPAPEEALADADGDSSGLVVRVTALPTKGEAEVRLGDTPLHAGDSAIVRDGDVLYLGEGVSGTFRYRPLMVGIEAGAYPADYLSDLRRMFGQLGATLVDEPMPAHEAPATPIGQLYCAAELNDSTGCLAALSCGYSVVQSTYVFEWFAAVARRAAAPLNTLPAPSRFEVPVRCTAHPTSTTYLRPESDTCPFSLFPIPHTAMTNRSRAELFAHRVFFFFTDAAATRYWRAVEDCGGAVYGPGDVEAAKEAIHVLVEAQRDAGAAPDRVPNNFYIIIDNTSEAVLLNAGLAAASPELLGFMEEARTTAGATHLPVMGDHSLFTALLSNRFFEEPVPLTVAPPPPATQGYGAAYYDPADTFVVPPLSLSAAAAAAGGGGGASARSPRSGYMNGGANSATARSVSRASERRASLLPRSRGRTPSRSQMRSFSRQRTRSASARGPADQGHDGGLYAGSEYRSASGATSGRYGRRRLVHTVVEGEMRSFTEDFDMLRVRVYAFLVREEPKLDMAITAYHKNYFVTSDTMEYALEVKAQAVNFMESADDLLADAACHGAYMTSLRRFWRDCSDMDMKAQHLLHCWDRSMPAAALPRRSRSRRASSAASRRAVSPRSVTPRGAAHAASSPAPAARSAEPATPGGVGVDEHAADTYSPAPHPHDSESAREHRDLYTSPEASQRLHAGGRIPESAITAEEVAATLGHNGAGPMSSATTPRGTIATSRYSQRRSYAPSHSRSRSAAAAASLPRQVPIAERPPWVSTWSDGAESERQSPPPPASRKHKQRPAAADAKPSAPAPAPTPEPAPTMYPMPRIRPAAPQPEFAGDSPRVVRARSAGRSSSSPAHRPPPPQPRPEPSDTHGDDDTAVSAPPQHADPESQIHTAPAPAEAAESDADEESQVRTAPAPVPAPAPAPQKAAQLLPPSPTAPRHVKAPGSKTGSRLTSASKRTGSPAASHRTNGSAAAVNGNGHSRPQRTCVTGSA</sequence>
<feature type="compositionally biased region" description="Low complexity" evidence="1">
    <location>
        <begin position="497"/>
        <end position="506"/>
    </location>
</feature>
<feature type="compositionally biased region" description="Basic and acidic residues" evidence="1">
    <location>
        <begin position="729"/>
        <end position="742"/>
    </location>
</feature>